<gene>
    <name evidence="1" type="ORF">ADL29_10870</name>
</gene>
<proteinExistence type="predicted"/>
<protein>
    <submittedName>
        <fullName evidence="1">Uncharacterized protein</fullName>
    </submittedName>
</protein>
<accession>A0A0N0H1P8</accession>
<dbReference type="PATRIC" id="fig|66876.3.peg.2370"/>
<dbReference type="AlphaFoldDB" id="A0A0N0H1P8"/>
<dbReference type="Proteomes" id="UP000037982">
    <property type="component" value="Unassembled WGS sequence"/>
</dbReference>
<sequence>MGLIAGAGPQYFAWQSWKLGWIDDSQVMCRASAGGDTVRLTAVEYVPADLRTALQVACLHAQ</sequence>
<evidence type="ECO:0000313" key="2">
    <source>
        <dbReference type="Proteomes" id="UP000037982"/>
    </source>
</evidence>
<evidence type="ECO:0000313" key="1">
    <source>
        <dbReference type="EMBL" id="KPC64679.1"/>
    </source>
</evidence>
<organism evidence="1 2">
    <name type="scientific">Streptomyces chattanoogensis</name>
    <dbReference type="NCBI Taxonomy" id="66876"/>
    <lineage>
        <taxon>Bacteria</taxon>
        <taxon>Bacillati</taxon>
        <taxon>Actinomycetota</taxon>
        <taxon>Actinomycetes</taxon>
        <taxon>Kitasatosporales</taxon>
        <taxon>Streptomycetaceae</taxon>
        <taxon>Streptomyces</taxon>
    </lineage>
</organism>
<reference evidence="2" key="1">
    <citation type="submission" date="2015-07" db="EMBL/GenBank/DDBJ databases">
        <authorList>
            <person name="Ju K.-S."/>
            <person name="Doroghazi J.R."/>
            <person name="Metcalf W.W."/>
        </authorList>
    </citation>
    <scope>NUCLEOTIDE SEQUENCE [LARGE SCALE GENOMIC DNA]</scope>
    <source>
        <strain evidence="2">NRRL ISP-5002</strain>
    </source>
</reference>
<comment type="caution">
    <text evidence="1">The sequence shown here is derived from an EMBL/GenBank/DDBJ whole genome shotgun (WGS) entry which is preliminary data.</text>
</comment>
<keyword evidence="2" id="KW-1185">Reference proteome</keyword>
<name>A0A0N0H1P8_9ACTN</name>
<dbReference type="EMBL" id="LGKG01000079">
    <property type="protein sequence ID" value="KPC64679.1"/>
    <property type="molecule type" value="Genomic_DNA"/>
</dbReference>